<gene>
    <name evidence="3" type="ORF">FJM51_20300</name>
</gene>
<dbReference type="InterPro" id="IPR002525">
    <property type="entry name" value="Transp_IS110-like_N"/>
</dbReference>
<dbReference type="InterPro" id="IPR047650">
    <property type="entry name" value="Transpos_IS110"/>
</dbReference>
<feature type="domain" description="Transposase IS116/IS110/IS902 C-terminal" evidence="2">
    <location>
        <begin position="186"/>
        <end position="268"/>
    </location>
</feature>
<dbReference type="GO" id="GO:0006313">
    <property type="term" value="P:DNA transposition"/>
    <property type="evidence" value="ECO:0007669"/>
    <property type="project" value="InterPro"/>
</dbReference>
<dbReference type="EMBL" id="VFRP01000032">
    <property type="protein sequence ID" value="TPE47336.1"/>
    <property type="molecule type" value="Genomic_DNA"/>
</dbReference>
<dbReference type="PANTHER" id="PTHR33055:SF13">
    <property type="entry name" value="TRANSPOSASE"/>
    <property type="match status" value="1"/>
</dbReference>
<keyword evidence="4" id="KW-1185">Reference proteome</keyword>
<evidence type="ECO:0000259" key="2">
    <source>
        <dbReference type="Pfam" id="PF02371"/>
    </source>
</evidence>
<dbReference type="Pfam" id="PF01548">
    <property type="entry name" value="DEDD_Tnp_IS110"/>
    <property type="match status" value="1"/>
</dbReference>
<evidence type="ECO:0000313" key="3">
    <source>
        <dbReference type="EMBL" id="TPE47336.1"/>
    </source>
</evidence>
<dbReference type="AlphaFoldDB" id="A0A501WNM7"/>
<evidence type="ECO:0000259" key="1">
    <source>
        <dbReference type="Pfam" id="PF01548"/>
    </source>
</evidence>
<sequence>MPQDVFGVDVAKDWIDVFSLSSGSRQRIATTKAALARFAKIAAGHFVVFEASGGYERTLAAALVRAGVAFARVNPRQARDFARATGRLAKTDRVDAEVLARMGQALDLAPTHPEDPDRARLADLIARRDDLGGMIRAEKSRGATARDPWIAREIARIVRVLERHLAVLGAEIAGLLGACERLDVVARRLRSVPGVGPLVSATLVARLPELGCLDHRRIAALAGLAPHACDSGLSRGKRHVWGGRAEVRRALYLAAFVASCRDPRFKAFRHRLQAAGKPFKVAITACARKLLTILNAMVRSGQDYRGSEV</sequence>
<feature type="domain" description="Transposase IS110-like N-terminal" evidence="1">
    <location>
        <begin position="7"/>
        <end position="141"/>
    </location>
</feature>
<proteinExistence type="predicted"/>
<dbReference type="RefSeq" id="WP_140455972.1">
    <property type="nucleotide sequence ID" value="NZ_VFRP01000032.1"/>
</dbReference>
<dbReference type="GO" id="GO:0004803">
    <property type="term" value="F:transposase activity"/>
    <property type="evidence" value="ECO:0007669"/>
    <property type="project" value="InterPro"/>
</dbReference>
<dbReference type="PANTHER" id="PTHR33055">
    <property type="entry name" value="TRANSPOSASE FOR INSERTION SEQUENCE ELEMENT IS1111A"/>
    <property type="match status" value="1"/>
</dbReference>
<organism evidence="3 4">
    <name type="scientific">Amaricoccus solimangrovi</name>
    <dbReference type="NCBI Taxonomy" id="2589815"/>
    <lineage>
        <taxon>Bacteria</taxon>
        <taxon>Pseudomonadati</taxon>
        <taxon>Pseudomonadota</taxon>
        <taxon>Alphaproteobacteria</taxon>
        <taxon>Rhodobacterales</taxon>
        <taxon>Paracoccaceae</taxon>
        <taxon>Amaricoccus</taxon>
    </lineage>
</organism>
<name>A0A501WNM7_9RHOB</name>
<reference evidence="3 4" key="1">
    <citation type="submission" date="2019-06" db="EMBL/GenBank/DDBJ databases">
        <title>A novel bacterium of genus Amaricoccus, isolated from marine sediment.</title>
        <authorList>
            <person name="Huang H."/>
            <person name="Mo K."/>
            <person name="Hu Y."/>
        </authorList>
    </citation>
    <scope>NUCLEOTIDE SEQUENCE [LARGE SCALE GENOMIC DNA]</scope>
    <source>
        <strain evidence="3 4">HB172011</strain>
    </source>
</reference>
<dbReference type="GO" id="GO:0003677">
    <property type="term" value="F:DNA binding"/>
    <property type="evidence" value="ECO:0007669"/>
    <property type="project" value="InterPro"/>
</dbReference>
<dbReference type="Pfam" id="PF02371">
    <property type="entry name" value="Transposase_20"/>
    <property type="match status" value="1"/>
</dbReference>
<dbReference type="OrthoDB" id="8261795at2"/>
<protein>
    <submittedName>
        <fullName evidence="3">IS110 family transposase</fullName>
    </submittedName>
</protein>
<dbReference type="NCBIfam" id="NF033542">
    <property type="entry name" value="transpos_IS110"/>
    <property type="match status" value="1"/>
</dbReference>
<dbReference type="Proteomes" id="UP000319255">
    <property type="component" value="Unassembled WGS sequence"/>
</dbReference>
<comment type="caution">
    <text evidence="3">The sequence shown here is derived from an EMBL/GenBank/DDBJ whole genome shotgun (WGS) entry which is preliminary data.</text>
</comment>
<dbReference type="InterPro" id="IPR003346">
    <property type="entry name" value="Transposase_20"/>
</dbReference>
<accession>A0A501WNM7</accession>
<evidence type="ECO:0000313" key="4">
    <source>
        <dbReference type="Proteomes" id="UP000319255"/>
    </source>
</evidence>